<dbReference type="GO" id="GO:0003677">
    <property type="term" value="F:DNA binding"/>
    <property type="evidence" value="ECO:0007669"/>
    <property type="project" value="InterPro"/>
</dbReference>
<accession>A0A6H1U4D8</accession>
<name>A0A6H1U4D8_9CYAN</name>
<dbReference type="InterPro" id="IPR010994">
    <property type="entry name" value="RuvA_2-like"/>
</dbReference>
<proteinExistence type="predicted"/>
<evidence type="ECO:0000313" key="3">
    <source>
        <dbReference type="Proteomes" id="UP000500857"/>
    </source>
</evidence>
<gene>
    <name evidence="2" type="ORF">HCG48_22445</name>
</gene>
<dbReference type="Proteomes" id="UP000500857">
    <property type="component" value="Chromosome"/>
</dbReference>
<organism evidence="2 3">
    <name type="scientific">Oxynema aestuarii AP17</name>
    <dbReference type="NCBI Taxonomy" id="2064643"/>
    <lineage>
        <taxon>Bacteria</taxon>
        <taxon>Bacillati</taxon>
        <taxon>Cyanobacteriota</taxon>
        <taxon>Cyanophyceae</taxon>
        <taxon>Oscillatoriophycideae</taxon>
        <taxon>Oscillatoriales</taxon>
        <taxon>Oscillatoriaceae</taxon>
        <taxon>Oxynema</taxon>
        <taxon>Oxynema aestuarii</taxon>
    </lineage>
</organism>
<protein>
    <recommendedName>
        <fullName evidence="1">Helix-hairpin-helix DNA-binding motif class 1 domain-containing protein</fullName>
    </recommendedName>
</protein>
<dbReference type="GO" id="GO:0006281">
    <property type="term" value="P:DNA repair"/>
    <property type="evidence" value="ECO:0007669"/>
    <property type="project" value="InterPro"/>
</dbReference>
<reference evidence="2 3" key="1">
    <citation type="submission" date="2020-04" db="EMBL/GenBank/DDBJ databases">
        <authorList>
            <person name="Basu S."/>
            <person name="Maruthanayagam V."/>
            <person name="Chakraborty S."/>
            <person name="Pramanik A."/>
            <person name="Mukherjee J."/>
            <person name="Brink B."/>
        </authorList>
    </citation>
    <scope>NUCLEOTIDE SEQUENCE [LARGE SCALE GENOMIC DNA]</scope>
    <source>
        <strain evidence="2 3">AP17</strain>
    </source>
</reference>
<dbReference type="RefSeq" id="WP_168571166.1">
    <property type="nucleotide sequence ID" value="NZ_CP051167.1"/>
</dbReference>
<keyword evidence="3" id="KW-1185">Reference proteome</keyword>
<dbReference type="AlphaFoldDB" id="A0A6H1U4D8"/>
<dbReference type="Pfam" id="PF14520">
    <property type="entry name" value="HHH_5"/>
    <property type="match status" value="1"/>
</dbReference>
<feature type="domain" description="Helix-hairpin-helix DNA-binding motif class 1" evidence="1">
    <location>
        <begin position="41"/>
        <end position="60"/>
    </location>
</feature>
<feature type="domain" description="Helix-hairpin-helix DNA-binding motif class 1" evidence="1">
    <location>
        <begin position="12"/>
        <end position="27"/>
    </location>
</feature>
<dbReference type="EMBL" id="CP051167">
    <property type="protein sequence ID" value="QIZ73020.1"/>
    <property type="molecule type" value="Genomic_DNA"/>
</dbReference>
<evidence type="ECO:0000313" key="2">
    <source>
        <dbReference type="EMBL" id="QIZ73020.1"/>
    </source>
</evidence>
<dbReference type="SMART" id="SM00278">
    <property type="entry name" value="HhH1"/>
    <property type="match status" value="2"/>
</dbReference>
<dbReference type="InterPro" id="IPR003583">
    <property type="entry name" value="Hlx-hairpin-Hlx_DNA-bd_motif"/>
</dbReference>
<evidence type="ECO:0000259" key="1">
    <source>
        <dbReference type="SMART" id="SM00278"/>
    </source>
</evidence>
<sequence length="60" mass="6523">MLGIERYLGDGQIPGIGPGLAKKIVAYFEEQTLSVIENQVERLIEVPGIGKKKADQIQAV</sequence>
<dbReference type="Gene3D" id="1.10.150.20">
    <property type="entry name" value="5' to 3' exonuclease, C-terminal subdomain"/>
    <property type="match status" value="1"/>
</dbReference>
<dbReference type="SUPFAM" id="SSF47781">
    <property type="entry name" value="RuvA domain 2-like"/>
    <property type="match status" value="1"/>
</dbReference>
<dbReference type="KEGG" id="oxy:HCG48_22445"/>